<keyword evidence="3" id="KW-1185">Reference proteome</keyword>
<keyword evidence="1" id="KW-0812">Transmembrane</keyword>
<proteinExistence type="predicted"/>
<protein>
    <submittedName>
        <fullName evidence="2">Uncharacterized protein</fullName>
    </submittedName>
</protein>
<comment type="caution">
    <text evidence="2">The sequence shown here is derived from an EMBL/GenBank/DDBJ whole genome shotgun (WGS) entry which is preliminary data.</text>
</comment>
<dbReference type="OrthoDB" id="10424085at2759"/>
<feature type="transmembrane region" description="Helical" evidence="1">
    <location>
        <begin position="126"/>
        <end position="146"/>
    </location>
</feature>
<reference evidence="2 3" key="1">
    <citation type="journal article" date="2018" name="Sci. Rep.">
        <title>Genomic signatures of local adaptation to the degree of environmental predictability in rotifers.</title>
        <authorList>
            <person name="Franch-Gras L."/>
            <person name="Hahn C."/>
            <person name="Garcia-Roger E.M."/>
            <person name="Carmona M.J."/>
            <person name="Serra M."/>
            <person name="Gomez A."/>
        </authorList>
    </citation>
    <scope>NUCLEOTIDE SEQUENCE [LARGE SCALE GENOMIC DNA]</scope>
    <source>
        <strain evidence="2">HYR1</strain>
    </source>
</reference>
<accession>A0A3M7RK44</accession>
<feature type="transmembrane region" description="Helical" evidence="1">
    <location>
        <begin position="82"/>
        <end position="106"/>
    </location>
</feature>
<keyword evidence="1" id="KW-1133">Transmembrane helix</keyword>
<evidence type="ECO:0000313" key="3">
    <source>
        <dbReference type="Proteomes" id="UP000276133"/>
    </source>
</evidence>
<dbReference type="AlphaFoldDB" id="A0A3M7RK44"/>
<feature type="transmembrane region" description="Helical" evidence="1">
    <location>
        <begin position="51"/>
        <end position="75"/>
    </location>
</feature>
<name>A0A3M7RK44_BRAPC</name>
<dbReference type="EMBL" id="REGN01003195">
    <property type="protein sequence ID" value="RNA23922.1"/>
    <property type="molecule type" value="Genomic_DNA"/>
</dbReference>
<evidence type="ECO:0000256" key="1">
    <source>
        <dbReference type="SAM" id="Phobius"/>
    </source>
</evidence>
<dbReference type="Proteomes" id="UP000276133">
    <property type="component" value="Unassembled WGS sequence"/>
</dbReference>
<gene>
    <name evidence="2" type="ORF">BpHYR1_050124</name>
</gene>
<sequence length="186" mass="20925">MSLLLLIVLIGFRFFTALVLLCGLILTGLIPKDSATFANEVSQTWKSSRTAATVFFSVSLGLSVLAIAMLALNAIVLQTSRIISLVINVFDILMAIGLMGVSIPLIVAEKAIDDELFSNAVKRYLFVSAGIMGIVAVTMYIIDLFLSRFYQFSVYEDSWYDDLWEYIYKYFYPIPPVYHVEFDNKL</sequence>
<organism evidence="2 3">
    <name type="scientific">Brachionus plicatilis</name>
    <name type="common">Marine rotifer</name>
    <name type="synonym">Brachionus muelleri</name>
    <dbReference type="NCBI Taxonomy" id="10195"/>
    <lineage>
        <taxon>Eukaryota</taxon>
        <taxon>Metazoa</taxon>
        <taxon>Spiralia</taxon>
        <taxon>Gnathifera</taxon>
        <taxon>Rotifera</taxon>
        <taxon>Eurotatoria</taxon>
        <taxon>Monogononta</taxon>
        <taxon>Pseudotrocha</taxon>
        <taxon>Ploima</taxon>
        <taxon>Brachionidae</taxon>
        <taxon>Brachionus</taxon>
    </lineage>
</organism>
<keyword evidence="1" id="KW-0472">Membrane</keyword>
<evidence type="ECO:0000313" key="2">
    <source>
        <dbReference type="EMBL" id="RNA23922.1"/>
    </source>
</evidence>